<reference evidence="3" key="1">
    <citation type="submission" date="2022-07" db="EMBL/GenBank/DDBJ databases">
        <authorList>
            <person name="Macas J."/>
            <person name="Novak P."/>
            <person name="Neumann P."/>
        </authorList>
    </citation>
    <scope>NUCLEOTIDE SEQUENCE</scope>
</reference>
<feature type="compositionally biased region" description="Pro residues" evidence="1">
    <location>
        <begin position="375"/>
        <end position="385"/>
    </location>
</feature>
<feature type="compositionally biased region" description="Polar residues" evidence="1">
    <location>
        <begin position="418"/>
        <end position="429"/>
    </location>
</feature>
<dbReference type="Proteomes" id="UP001152484">
    <property type="component" value="Unassembled WGS sequence"/>
</dbReference>
<evidence type="ECO:0000256" key="2">
    <source>
        <dbReference type="SAM" id="Phobius"/>
    </source>
</evidence>
<keyword evidence="2" id="KW-0812">Transmembrane</keyword>
<keyword evidence="4" id="KW-1185">Reference proteome</keyword>
<feature type="compositionally biased region" description="Pro residues" evidence="1">
    <location>
        <begin position="441"/>
        <end position="452"/>
    </location>
</feature>
<accession>A0A9P0YL12</accession>
<dbReference type="Pfam" id="PF05553">
    <property type="entry name" value="DUF761"/>
    <property type="match status" value="1"/>
</dbReference>
<gene>
    <name evidence="3" type="ORF">CEURO_LOCUS2316</name>
</gene>
<feature type="compositionally biased region" description="Pro residues" evidence="1">
    <location>
        <begin position="491"/>
        <end position="501"/>
    </location>
</feature>
<feature type="compositionally biased region" description="Basic and acidic residues" evidence="1">
    <location>
        <begin position="170"/>
        <end position="181"/>
    </location>
</feature>
<name>A0A9P0YL12_CUSEU</name>
<feature type="compositionally biased region" description="Basic and acidic residues" evidence="1">
    <location>
        <begin position="237"/>
        <end position="258"/>
    </location>
</feature>
<feature type="compositionally biased region" description="Pro residues" evidence="1">
    <location>
        <begin position="408"/>
        <end position="417"/>
    </location>
</feature>
<feature type="compositionally biased region" description="Low complexity" evidence="1">
    <location>
        <begin position="324"/>
        <end position="336"/>
    </location>
</feature>
<sequence>MKPDGDECPHCWSKSSTVPIHQRRHRPPHPIINPVALILLIPIVALLVIFFLLPPFLSHTQNLLRPNSVKKSWDSLNVLLVIFAIICGVFARRKDDVSAAVETDVSPTAYSSRKVYYTSRTEVPETGTNRLLRTSSYPDLRQVPATGTDENRYRIYDDFEVNRYGSKAAEFDRHRPRRSEVETEANDIKVIPADTDGIRNPPRPLASPSTPAPPPLPQQPSLSQTKLNRRRSLHSVPRKENIERQSHVKASEFVERRSPPPPSVPPPPPPPPAVAAHSSLRSMEDTPKLQRKKSGTKKEIATAIASLYNQTKRKRRTKPRSESTSDNSPPSDSPLQPQTPPPPPPPPPSKGFQNPFKKSSKSKRVHSDSPMAVPSQPPVPPPLPPNSIFNNFFKTSSLSKRYNQSPLTTPPPPPPLPQHSSVIKNGNQSRRAKPVSRTSATPPPPPPRPPPAHSSSSRKKPSVAIKPPMSDATPINHTDDHLNSGGQSPLIPMPPPPPPPPFRMREMKFVSRGDFVRIRSGHSSWCSSPEIEDCDLMSMKSEQTDGEDVIGPAVYCPSPDVNSKAESFIARLRDEWRLEKMNSLREHRKFG</sequence>
<feature type="compositionally biased region" description="Pro residues" evidence="1">
    <location>
        <begin position="259"/>
        <end position="273"/>
    </location>
</feature>
<feature type="region of interest" description="Disordered" evidence="1">
    <location>
        <begin position="170"/>
        <end position="501"/>
    </location>
</feature>
<dbReference type="InterPro" id="IPR008480">
    <property type="entry name" value="DUF761_pln"/>
</dbReference>
<feature type="compositionally biased region" description="Polar residues" evidence="1">
    <location>
        <begin position="387"/>
        <end position="405"/>
    </location>
</feature>
<feature type="transmembrane region" description="Helical" evidence="2">
    <location>
        <begin position="31"/>
        <end position="53"/>
    </location>
</feature>
<protein>
    <submittedName>
        <fullName evidence="3">Uncharacterized protein</fullName>
    </submittedName>
</protein>
<evidence type="ECO:0000256" key="1">
    <source>
        <dbReference type="SAM" id="MobiDB-lite"/>
    </source>
</evidence>
<dbReference type="PANTHER" id="PTHR33098">
    <property type="entry name" value="COTTON FIBER (DUF761)"/>
    <property type="match status" value="1"/>
</dbReference>
<organism evidence="3 4">
    <name type="scientific">Cuscuta europaea</name>
    <name type="common">European dodder</name>
    <dbReference type="NCBI Taxonomy" id="41803"/>
    <lineage>
        <taxon>Eukaryota</taxon>
        <taxon>Viridiplantae</taxon>
        <taxon>Streptophyta</taxon>
        <taxon>Embryophyta</taxon>
        <taxon>Tracheophyta</taxon>
        <taxon>Spermatophyta</taxon>
        <taxon>Magnoliopsida</taxon>
        <taxon>eudicotyledons</taxon>
        <taxon>Gunneridae</taxon>
        <taxon>Pentapetalae</taxon>
        <taxon>asterids</taxon>
        <taxon>lamiids</taxon>
        <taxon>Solanales</taxon>
        <taxon>Convolvulaceae</taxon>
        <taxon>Cuscuteae</taxon>
        <taxon>Cuscuta</taxon>
        <taxon>Cuscuta subgen. Cuscuta</taxon>
    </lineage>
</organism>
<evidence type="ECO:0000313" key="3">
    <source>
        <dbReference type="EMBL" id="CAH9066003.1"/>
    </source>
</evidence>
<keyword evidence="2" id="KW-0472">Membrane</keyword>
<dbReference type="OrthoDB" id="1929225at2759"/>
<feature type="compositionally biased region" description="Pro residues" evidence="1">
    <location>
        <begin position="201"/>
        <end position="218"/>
    </location>
</feature>
<evidence type="ECO:0000313" key="4">
    <source>
        <dbReference type="Proteomes" id="UP001152484"/>
    </source>
</evidence>
<proteinExistence type="predicted"/>
<dbReference type="EMBL" id="CAMAPE010000005">
    <property type="protein sequence ID" value="CAH9066003.1"/>
    <property type="molecule type" value="Genomic_DNA"/>
</dbReference>
<comment type="caution">
    <text evidence="3">The sequence shown here is derived from an EMBL/GenBank/DDBJ whole genome shotgun (WGS) entry which is preliminary data.</text>
</comment>
<dbReference type="AlphaFoldDB" id="A0A9P0YL12"/>
<keyword evidence="2" id="KW-1133">Transmembrane helix</keyword>
<feature type="compositionally biased region" description="Pro residues" evidence="1">
    <location>
        <begin position="337"/>
        <end position="349"/>
    </location>
</feature>
<dbReference type="PANTHER" id="PTHR33098:SF71">
    <property type="entry name" value="HYDROXYPROLINE-RICH GLYCOPROTEIN FAMILY PROTEIN"/>
    <property type="match status" value="1"/>
</dbReference>